<reference evidence="2 3" key="1">
    <citation type="submission" date="2015-07" db="EMBL/GenBank/DDBJ databases">
        <title>Genome sequencing of Kibdelosporangium phytohabitans.</title>
        <authorList>
            <person name="Qin S."/>
            <person name="Xing K."/>
        </authorList>
    </citation>
    <scope>NUCLEOTIDE SEQUENCE [LARGE SCALE GENOMIC DNA]</scope>
    <source>
        <strain evidence="2 3">KLBMP1111</strain>
    </source>
</reference>
<keyword evidence="3" id="KW-1185">Reference proteome</keyword>
<dbReference type="InterPro" id="IPR018973">
    <property type="entry name" value="MZB"/>
</dbReference>
<dbReference type="Pfam" id="PF09369">
    <property type="entry name" value="MZB"/>
    <property type="match status" value="1"/>
</dbReference>
<dbReference type="InterPro" id="IPR047721">
    <property type="entry name" value="DrmB"/>
</dbReference>
<dbReference type="KEGG" id="kphy:AOZ06_46660"/>
<dbReference type="OrthoDB" id="9134227at2"/>
<evidence type="ECO:0000313" key="3">
    <source>
        <dbReference type="Proteomes" id="UP000063699"/>
    </source>
</evidence>
<dbReference type="STRING" id="860235.AOZ06_46660"/>
<dbReference type="EMBL" id="CP012752">
    <property type="protein sequence ID" value="ALG13358.1"/>
    <property type="molecule type" value="Genomic_DNA"/>
</dbReference>
<feature type="domain" description="MrfA-like Zn-binding" evidence="1">
    <location>
        <begin position="473"/>
        <end position="570"/>
    </location>
</feature>
<dbReference type="NCBIfam" id="NF038324">
    <property type="entry name" value="DrmB_fam"/>
    <property type="match status" value="1"/>
</dbReference>
<dbReference type="AlphaFoldDB" id="A0A0N9I5K5"/>
<gene>
    <name evidence="2" type="ORF">AOZ06_46660</name>
</gene>
<proteinExistence type="predicted"/>
<sequence>MTPPPARLRLAPRLRKLGVVRRSQLITTYGVGALIAVDNESFIVSGLDSWDTSAAPEVFERRLAQVLGVKSFRLPPTPDTDEGVDGVRVRRFPEFYSCPGCCVLQPFFRFGSLAGRARCGECDEDLVPSRFVLACDDGHIEDFPYWKWVHRGQNTASGLCGGTLTLRIDGNTASLRSVIVSCDCGVSAVSMEGAFRAKTLKELGIRCGGRRPWLKEAAAEPCSQQPRAMQRGSSSIWHPVMRSALSIPPWSEGIDALLERERMIGAPEEAVRWHFSSRSALLRPIKVTLEDVVARALAISTEAPKQPSPADTHDVLRQEEYESLVRGNPEKHASGWQSFVCEPPTGDRSAVRQFGIDGCMLVKRLREVRALQAFMRGVAPLESESGQRHAKLWLSAEADWLPAVEVNGEGVFISLDADRLHAWETDPAVIARSEQLRRNHLALLEQRAASTSHGKGAPVESYVSPRFVLLHTLAHVLMDEWSLDGGYPVSALRERLYASEEMAGVLIYTATSDSAGSLGGIVAQGEPQRLASTLNSALARASWCSNDPLCVESAASGVDSVNLAACHACVLLPETSCENNNSFMDRAMLIGTPSGDVPGYFRACL</sequence>
<name>A0A0N9I5K5_9PSEU</name>
<evidence type="ECO:0000313" key="2">
    <source>
        <dbReference type="EMBL" id="ALG13358.1"/>
    </source>
</evidence>
<evidence type="ECO:0000259" key="1">
    <source>
        <dbReference type="Pfam" id="PF09369"/>
    </source>
</evidence>
<accession>A0A0N9I5K5</accession>
<dbReference type="Proteomes" id="UP000063699">
    <property type="component" value="Chromosome"/>
</dbReference>
<protein>
    <recommendedName>
        <fullName evidence="1">MrfA-like Zn-binding domain-containing protein</fullName>
    </recommendedName>
</protein>
<organism evidence="2 3">
    <name type="scientific">Kibdelosporangium phytohabitans</name>
    <dbReference type="NCBI Taxonomy" id="860235"/>
    <lineage>
        <taxon>Bacteria</taxon>
        <taxon>Bacillati</taxon>
        <taxon>Actinomycetota</taxon>
        <taxon>Actinomycetes</taxon>
        <taxon>Pseudonocardiales</taxon>
        <taxon>Pseudonocardiaceae</taxon>
        <taxon>Kibdelosporangium</taxon>
    </lineage>
</organism>